<dbReference type="OrthoDB" id="4062651at2759"/>
<name>A0A6A1V312_9ROSI</name>
<gene>
    <name evidence="2" type="ORF">CJ030_MR7G027598</name>
</gene>
<reference evidence="2 3" key="1">
    <citation type="journal article" date="2019" name="Plant Biotechnol. J.">
        <title>The red bayberry genome and genetic basis of sex determination.</title>
        <authorList>
            <person name="Jia H.M."/>
            <person name="Jia H.J."/>
            <person name="Cai Q.L."/>
            <person name="Wang Y."/>
            <person name="Zhao H.B."/>
            <person name="Yang W.F."/>
            <person name="Wang G.Y."/>
            <person name="Li Y.H."/>
            <person name="Zhan D.L."/>
            <person name="Shen Y.T."/>
            <person name="Niu Q.F."/>
            <person name="Chang L."/>
            <person name="Qiu J."/>
            <person name="Zhao L."/>
            <person name="Xie H.B."/>
            <person name="Fu W.Y."/>
            <person name="Jin J."/>
            <person name="Li X.W."/>
            <person name="Jiao Y."/>
            <person name="Zhou C.C."/>
            <person name="Tu T."/>
            <person name="Chai C.Y."/>
            <person name="Gao J.L."/>
            <person name="Fan L.J."/>
            <person name="van de Weg E."/>
            <person name="Wang J.Y."/>
            <person name="Gao Z.S."/>
        </authorList>
    </citation>
    <scope>NUCLEOTIDE SEQUENCE [LARGE SCALE GENOMIC DNA]</scope>
    <source>
        <tissue evidence="2">Leaves</tissue>
    </source>
</reference>
<dbReference type="InterPro" id="IPR018392">
    <property type="entry name" value="LysM"/>
</dbReference>
<sequence length="91" mass="9942">MDSMVKVPSDLYQHFASYIIEDGDSYDSIANSIYQGLTSCQAMSNQNNYEPSSIKLGAELIVPVRCACPTVNQTARGGDVDVLGKLHGKKW</sequence>
<evidence type="ECO:0000313" key="3">
    <source>
        <dbReference type="Proteomes" id="UP000516437"/>
    </source>
</evidence>
<comment type="caution">
    <text evidence="2">The sequence shown here is derived from an EMBL/GenBank/DDBJ whole genome shotgun (WGS) entry which is preliminary data.</text>
</comment>
<proteinExistence type="predicted"/>
<dbReference type="PANTHER" id="PTHR45927:SF6">
    <property type="entry name" value="PROTEIN LYK5"/>
    <property type="match status" value="1"/>
</dbReference>
<protein>
    <submittedName>
        <fullName evidence="2">Protein LYK5</fullName>
    </submittedName>
</protein>
<dbReference type="PANTHER" id="PTHR45927">
    <property type="entry name" value="LYSM-DOMAIN RECEPTOR-LIKE KINASE-RELATED"/>
    <property type="match status" value="1"/>
</dbReference>
<evidence type="ECO:0000313" key="2">
    <source>
        <dbReference type="EMBL" id="KAB1206398.1"/>
    </source>
</evidence>
<evidence type="ECO:0000259" key="1">
    <source>
        <dbReference type="PROSITE" id="PS51782"/>
    </source>
</evidence>
<dbReference type="InterPro" id="IPR052611">
    <property type="entry name" value="Plant_RLK_LysM"/>
</dbReference>
<feature type="domain" description="LysM" evidence="1">
    <location>
        <begin position="16"/>
        <end position="62"/>
    </location>
</feature>
<dbReference type="Pfam" id="PF23472">
    <property type="entry name" value="LysM2_CERK1_LYK3_4_5"/>
    <property type="match status" value="1"/>
</dbReference>
<dbReference type="Proteomes" id="UP000516437">
    <property type="component" value="Chromosome 7"/>
</dbReference>
<keyword evidence="3" id="KW-1185">Reference proteome</keyword>
<accession>A0A6A1V312</accession>
<organism evidence="2 3">
    <name type="scientific">Morella rubra</name>
    <name type="common">Chinese bayberry</name>
    <dbReference type="NCBI Taxonomy" id="262757"/>
    <lineage>
        <taxon>Eukaryota</taxon>
        <taxon>Viridiplantae</taxon>
        <taxon>Streptophyta</taxon>
        <taxon>Embryophyta</taxon>
        <taxon>Tracheophyta</taxon>
        <taxon>Spermatophyta</taxon>
        <taxon>Magnoliopsida</taxon>
        <taxon>eudicotyledons</taxon>
        <taxon>Gunneridae</taxon>
        <taxon>Pentapetalae</taxon>
        <taxon>rosids</taxon>
        <taxon>fabids</taxon>
        <taxon>Fagales</taxon>
        <taxon>Myricaceae</taxon>
        <taxon>Morella</taxon>
    </lineage>
</organism>
<dbReference type="AlphaFoldDB" id="A0A6A1V312"/>
<dbReference type="EMBL" id="RXIC02000025">
    <property type="protein sequence ID" value="KAB1206398.1"/>
    <property type="molecule type" value="Genomic_DNA"/>
</dbReference>
<dbReference type="PROSITE" id="PS51782">
    <property type="entry name" value="LYSM"/>
    <property type="match status" value="1"/>
</dbReference>
<dbReference type="InterPro" id="IPR056562">
    <property type="entry name" value="LysM2_CERK1_LYK3_4_5"/>
</dbReference>